<feature type="transmembrane region" description="Helical" evidence="5">
    <location>
        <begin position="113"/>
        <end position="135"/>
    </location>
</feature>
<evidence type="ECO:0000256" key="4">
    <source>
        <dbReference type="ARBA" id="ARBA00023136"/>
    </source>
</evidence>
<evidence type="ECO:0000256" key="1">
    <source>
        <dbReference type="ARBA" id="ARBA00004141"/>
    </source>
</evidence>
<evidence type="ECO:0000256" key="2">
    <source>
        <dbReference type="ARBA" id="ARBA00022692"/>
    </source>
</evidence>
<feature type="transmembrane region" description="Helical" evidence="5">
    <location>
        <begin position="245"/>
        <end position="268"/>
    </location>
</feature>
<dbReference type="InterPro" id="IPR011547">
    <property type="entry name" value="SLC26A/SulP_dom"/>
</dbReference>
<reference evidence="7 8" key="1">
    <citation type="submission" date="2017-04" db="EMBL/GenBank/DDBJ databases">
        <title>Genome Sequence of Marinobacter salarius strain SMR5 Isolated from a culture of the Diatom Skeletonema marinoi.</title>
        <authorList>
            <person name="Topel M."/>
            <person name="Pinder M.I.M."/>
            <person name="Johansson O.N."/>
            <person name="Kourtchenko O."/>
            <person name="Godhe A."/>
            <person name="Clarke A.K."/>
        </authorList>
    </citation>
    <scope>NUCLEOTIDE SEQUENCE [LARGE SCALE GENOMIC DNA]</scope>
    <source>
        <strain evidence="7 8">SMR5</strain>
    </source>
</reference>
<dbReference type="AlphaFoldDB" id="A0A1W6KBL3"/>
<feature type="transmembrane region" description="Helical" evidence="5">
    <location>
        <begin position="380"/>
        <end position="410"/>
    </location>
</feature>
<dbReference type="Proteomes" id="UP000193100">
    <property type="component" value="Chromosome"/>
</dbReference>
<dbReference type="PANTHER" id="PTHR11814">
    <property type="entry name" value="SULFATE TRANSPORTER"/>
    <property type="match status" value="1"/>
</dbReference>
<sequence>MLSDGLAAVIVTLMLVPQALAYALLAGLPPEVGLYASMIPLVVYALFGTSATLAVGPVAVASLMTASALGGVAVTGSPEYVGAALVLATLSGLILFAMGVLRLGFIANFLSHPVISGFVTASGILIAGSQLGHVLGIQGGGHNLIEMGANLISQFGSFNLITFAIGAGTLLYLFLCRQYLKNALVGLGLAPRGADIVAKAAPVSAVIVTTAAAWHFNLGSAGVNLVGQVPSGLPEIRLPSMDPSIWAALVPAAVLISLVGFVESVSIAQTLAAKRRQRIDPNSELIAMGLANIGSGVSGGSPVSGGFSRSVVNYEAGARTPLAGMFTAVGIALATLTLTGILAFLPKATLAATIMIAVSTLIDVKAIGRTFHYSKADFAAMLATIVLTLIQGVEAGILVGVGLSIGIYLYRTSRPHSAIVGRVPGTEHFRNVERHTVETDEKSVVLRVDESLYFANARYLEETVMALTSQQPKMKNLVLACQAVNTIDASALESLEAINGRLKAMDIRLHMCEVKGPVMDGLRRTHFCEELTGQVFLSTYDAWKTLCLS</sequence>
<organism evidence="7 8">
    <name type="scientific">Marinobacter salarius</name>
    <dbReference type="NCBI Taxonomy" id="1420917"/>
    <lineage>
        <taxon>Bacteria</taxon>
        <taxon>Pseudomonadati</taxon>
        <taxon>Pseudomonadota</taxon>
        <taxon>Gammaproteobacteria</taxon>
        <taxon>Pseudomonadales</taxon>
        <taxon>Marinobacteraceae</taxon>
        <taxon>Marinobacter</taxon>
    </lineage>
</organism>
<dbReference type="Gene3D" id="3.30.750.24">
    <property type="entry name" value="STAS domain"/>
    <property type="match status" value="1"/>
</dbReference>
<evidence type="ECO:0000313" key="8">
    <source>
        <dbReference type="Proteomes" id="UP000193100"/>
    </source>
</evidence>
<dbReference type="GO" id="GO:0016020">
    <property type="term" value="C:membrane"/>
    <property type="evidence" value="ECO:0007669"/>
    <property type="project" value="UniProtKB-SubCell"/>
</dbReference>
<protein>
    <submittedName>
        <fullName evidence="7">Putative sulfate transporter</fullName>
    </submittedName>
</protein>
<feature type="transmembrane region" description="Helical" evidence="5">
    <location>
        <begin position="322"/>
        <end position="344"/>
    </location>
</feature>
<dbReference type="NCBIfam" id="TIGR00815">
    <property type="entry name" value="sulP"/>
    <property type="match status" value="1"/>
</dbReference>
<gene>
    <name evidence="7" type="ORF">MARSALSMR5_02773</name>
</gene>
<dbReference type="GO" id="GO:0055085">
    <property type="term" value="P:transmembrane transport"/>
    <property type="evidence" value="ECO:0007669"/>
    <property type="project" value="InterPro"/>
</dbReference>
<dbReference type="SUPFAM" id="SSF52091">
    <property type="entry name" value="SpoIIaa-like"/>
    <property type="match status" value="1"/>
</dbReference>
<keyword evidence="3 5" id="KW-1133">Transmembrane helix</keyword>
<evidence type="ECO:0000259" key="6">
    <source>
        <dbReference type="PROSITE" id="PS50801"/>
    </source>
</evidence>
<feature type="domain" description="STAS" evidence="6">
    <location>
        <begin position="433"/>
        <end position="546"/>
    </location>
</feature>
<dbReference type="Pfam" id="PF01740">
    <property type="entry name" value="STAS"/>
    <property type="match status" value="1"/>
</dbReference>
<evidence type="ECO:0000313" key="7">
    <source>
        <dbReference type="EMBL" id="ARM84824.1"/>
    </source>
</evidence>
<comment type="subcellular location">
    <subcellularLocation>
        <location evidence="1">Membrane</location>
        <topology evidence="1">Multi-pass membrane protein</topology>
    </subcellularLocation>
</comment>
<keyword evidence="4 5" id="KW-0472">Membrane</keyword>
<feature type="transmembrane region" description="Helical" evidence="5">
    <location>
        <begin position="196"/>
        <end position="216"/>
    </location>
</feature>
<dbReference type="Pfam" id="PF00916">
    <property type="entry name" value="Sulfate_transp"/>
    <property type="match status" value="1"/>
</dbReference>
<feature type="transmembrane region" description="Helical" evidence="5">
    <location>
        <begin position="350"/>
        <end position="368"/>
    </location>
</feature>
<dbReference type="CDD" id="cd07042">
    <property type="entry name" value="STAS_SulP_like_sulfate_transporter"/>
    <property type="match status" value="1"/>
</dbReference>
<feature type="transmembrane region" description="Helical" evidence="5">
    <location>
        <begin position="155"/>
        <end position="175"/>
    </location>
</feature>
<name>A0A1W6KBL3_9GAMM</name>
<feature type="transmembrane region" description="Helical" evidence="5">
    <location>
        <begin position="80"/>
        <end position="101"/>
    </location>
</feature>
<dbReference type="EMBL" id="CP020931">
    <property type="protein sequence ID" value="ARM84824.1"/>
    <property type="molecule type" value="Genomic_DNA"/>
</dbReference>
<dbReference type="InterPro" id="IPR002645">
    <property type="entry name" value="STAS_dom"/>
</dbReference>
<keyword evidence="2 5" id="KW-0812">Transmembrane</keyword>
<dbReference type="PROSITE" id="PS50801">
    <property type="entry name" value="STAS"/>
    <property type="match status" value="1"/>
</dbReference>
<evidence type="ECO:0000256" key="3">
    <source>
        <dbReference type="ARBA" id="ARBA00022989"/>
    </source>
</evidence>
<dbReference type="InterPro" id="IPR036513">
    <property type="entry name" value="STAS_dom_sf"/>
</dbReference>
<proteinExistence type="predicted"/>
<dbReference type="InterPro" id="IPR001902">
    <property type="entry name" value="SLC26A/SulP_fam"/>
</dbReference>
<accession>A0A1W6KBL3</accession>
<evidence type="ECO:0000256" key="5">
    <source>
        <dbReference type="SAM" id="Phobius"/>
    </source>
</evidence>